<dbReference type="Gene3D" id="1.10.260.40">
    <property type="entry name" value="lambda repressor-like DNA-binding domains"/>
    <property type="match status" value="1"/>
</dbReference>
<protein>
    <submittedName>
        <fullName evidence="2">Putative HTH-type transcriptional regulator YbaQ</fullName>
    </submittedName>
</protein>
<organism evidence="2 3">
    <name type="scientific">Roseibium alexandrii</name>
    <dbReference type="NCBI Taxonomy" id="388408"/>
    <lineage>
        <taxon>Bacteria</taxon>
        <taxon>Pseudomonadati</taxon>
        <taxon>Pseudomonadota</taxon>
        <taxon>Alphaproteobacteria</taxon>
        <taxon>Hyphomicrobiales</taxon>
        <taxon>Stappiaceae</taxon>
        <taxon>Roseibium</taxon>
    </lineage>
</organism>
<gene>
    <name evidence="2" type="primary">ybaQ</name>
    <name evidence="2" type="ORF">LAX5112_04252</name>
</gene>
<keyword evidence="1" id="KW-0238">DNA-binding</keyword>
<dbReference type="EMBL" id="CXWD01000021">
    <property type="protein sequence ID" value="CTQ75479.1"/>
    <property type="molecule type" value="Genomic_DNA"/>
</dbReference>
<dbReference type="InterPro" id="IPR013430">
    <property type="entry name" value="Toxin_antidote_HigA"/>
</dbReference>
<proteinExistence type="predicted"/>
<dbReference type="AlphaFoldDB" id="A0A0M7AKS0"/>
<reference evidence="3" key="1">
    <citation type="submission" date="2015-07" db="EMBL/GenBank/DDBJ databases">
        <authorList>
            <person name="Rodrigo-Torres Lidia"/>
            <person name="Arahal R.David."/>
        </authorList>
    </citation>
    <scope>NUCLEOTIDE SEQUENCE [LARGE SCALE GENOMIC DNA]</scope>
    <source>
        <strain evidence="3">CECT 5112</strain>
    </source>
</reference>
<dbReference type="GO" id="GO:0003677">
    <property type="term" value="F:DNA binding"/>
    <property type="evidence" value="ECO:0007669"/>
    <property type="project" value="UniProtKB-KW"/>
</dbReference>
<dbReference type="SUPFAM" id="SSF47413">
    <property type="entry name" value="lambda repressor-like DNA-binding domains"/>
    <property type="match status" value="1"/>
</dbReference>
<dbReference type="PANTHER" id="PTHR36924">
    <property type="entry name" value="ANTITOXIN HIGA-1"/>
    <property type="match status" value="1"/>
</dbReference>
<sequence length="98" mass="10948">MIEDMYLQPLNMSMADLAKVISPCPSAAEQLLSDDIYITAELALCLARAFDTTAQFWINMQVHYDMQQALVSPDFQAVLDRIKPIVEAGKPIQSTDNI</sequence>
<dbReference type="Proteomes" id="UP000053235">
    <property type="component" value="Unassembled WGS sequence"/>
</dbReference>
<evidence type="ECO:0000313" key="2">
    <source>
        <dbReference type="EMBL" id="CTQ75479.1"/>
    </source>
</evidence>
<evidence type="ECO:0000256" key="1">
    <source>
        <dbReference type="ARBA" id="ARBA00023125"/>
    </source>
</evidence>
<evidence type="ECO:0000313" key="3">
    <source>
        <dbReference type="Proteomes" id="UP000053235"/>
    </source>
</evidence>
<accession>A0A0M7AKS0</accession>
<name>A0A0M7AKS0_9HYPH</name>
<dbReference type="PANTHER" id="PTHR36924:SF1">
    <property type="entry name" value="ANTITOXIN HIGA-1"/>
    <property type="match status" value="1"/>
</dbReference>
<dbReference type="NCBIfam" id="TIGR02607">
    <property type="entry name" value="antidote_HigA"/>
    <property type="match status" value="1"/>
</dbReference>
<keyword evidence="3" id="KW-1185">Reference proteome</keyword>
<dbReference type="InterPro" id="IPR010982">
    <property type="entry name" value="Lambda_DNA-bd_dom_sf"/>
</dbReference>